<keyword evidence="6 8" id="KW-0975">Bacterial flagellum</keyword>
<reference evidence="9 10" key="1">
    <citation type="submission" date="2024-05" db="EMBL/GenBank/DDBJ databases">
        <authorList>
            <person name="Liu Q."/>
            <person name="Xin Y.-H."/>
        </authorList>
    </citation>
    <scope>NUCLEOTIDE SEQUENCE [LARGE SCALE GENOMIC DNA]</scope>
    <source>
        <strain evidence="9 10">CGMCC 1.10181</strain>
    </source>
</reference>
<evidence type="ECO:0000256" key="6">
    <source>
        <dbReference type="ARBA" id="ARBA00023143"/>
    </source>
</evidence>
<evidence type="ECO:0000256" key="4">
    <source>
        <dbReference type="ARBA" id="ARBA00022729"/>
    </source>
</evidence>
<keyword evidence="9" id="KW-0969">Cilium</keyword>
<dbReference type="NCBIfam" id="NF003676">
    <property type="entry name" value="PRK05303.1"/>
    <property type="match status" value="1"/>
</dbReference>
<dbReference type="InterPro" id="IPR001782">
    <property type="entry name" value="Flag_FlgI"/>
</dbReference>
<keyword evidence="9" id="KW-0282">Flagellum</keyword>
<dbReference type="HAMAP" id="MF_00416">
    <property type="entry name" value="FlgI"/>
    <property type="match status" value="1"/>
</dbReference>
<evidence type="ECO:0000256" key="8">
    <source>
        <dbReference type="HAMAP-Rule" id="MF_00416"/>
    </source>
</evidence>
<dbReference type="Pfam" id="PF02119">
    <property type="entry name" value="FlgI"/>
    <property type="match status" value="1"/>
</dbReference>
<organism evidence="9 10">
    <name type="scientific">Sphingomonas oligophenolica</name>
    <dbReference type="NCBI Taxonomy" id="301154"/>
    <lineage>
        <taxon>Bacteria</taxon>
        <taxon>Pseudomonadati</taxon>
        <taxon>Pseudomonadota</taxon>
        <taxon>Alphaproteobacteria</taxon>
        <taxon>Sphingomonadales</taxon>
        <taxon>Sphingomonadaceae</taxon>
        <taxon>Sphingomonas</taxon>
    </lineage>
</organism>
<evidence type="ECO:0000256" key="5">
    <source>
        <dbReference type="ARBA" id="ARBA00022764"/>
    </source>
</evidence>
<keyword evidence="9" id="KW-0966">Cell projection</keyword>
<name>A0ABU9Y415_9SPHN</name>
<dbReference type="PANTHER" id="PTHR30381">
    <property type="entry name" value="FLAGELLAR P-RING PERIPLASMIC PROTEIN FLGI"/>
    <property type="match status" value="1"/>
</dbReference>
<dbReference type="RefSeq" id="WP_343888272.1">
    <property type="nucleotide sequence ID" value="NZ_BAAAEH010000008.1"/>
</dbReference>
<evidence type="ECO:0000256" key="1">
    <source>
        <dbReference type="ARBA" id="ARBA00002591"/>
    </source>
</evidence>
<comment type="caution">
    <text evidence="9">The sequence shown here is derived from an EMBL/GenBank/DDBJ whole genome shotgun (WGS) entry which is preliminary data.</text>
</comment>
<evidence type="ECO:0000313" key="10">
    <source>
        <dbReference type="Proteomes" id="UP001419910"/>
    </source>
</evidence>
<keyword evidence="4" id="KW-0732">Signal</keyword>
<keyword evidence="5" id="KW-0574">Periplasm</keyword>
<dbReference type="Proteomes" id="UP001419910">
    <property type="component" value="Unassembled WGS sequence"/>
</dbReference>
<accession>A0ABU9Y415</accession>
<proteinExistence type="inferred from homology"/>
<evidence type="ECO:0000313" key="9">
    <source>
        <dbReference type="EMBL" id="MEN2790526.1"/>
    </source>
</evidence>
<comment type="function">
    <text evidence="1 8">Assembles around the rod to form the L-ring and probably protects the motor/basal body from shearing forces during rotation.</text>
</comment>
<dbReference type="PANTHER" id="PTHR30381:SF0">
    <property type="entry name" value="FLAGELLAR P-RING PROTEIN"/>
    <property type="match status" value="1"/>
</dbReference>
<keyword evidence="10" id="KW-1185">Reference proteome</keyword>
<comment type="subunit">
    <text evidence="8">The basal body constitutes a major portion of the flagellar organelle and consists of four rings (L,P,S, and M) mounted on a central rod.</text>
</comment>
<dbReference type="PRINTS" id="PR01010">
    <property type="entry name" value="FLGPRINGFLGI"/>
</dbReference>
<evidence type="ECO:0000256" key="7">
    <source>
        <dbReference type="ARBA" id="ARBA00032344"/>
    </source>
</evidence>
<comment type="subcellular location">
    <subcellularLocation>
        <location evidence="2 8">Bacterial flagellum basal body</location>
    </subcellularLocation>
</comment>
<comment type="similarity">
    <text evidence="8">Belongs to the FlgI family.</text>
</comment>
<gene>
    <name evidence="8" type="primary">flgI</name>
    <name evidence="9" type="ORF">ABC974_12880</name>
</gene>
<evidence type="ECO:0000256" key="3">
    <source>
        <dbReference type="ARBA" id="ARBA00019515"/>
    </source>
</evidence>
<sequence>MLILFSTSQPAPAAAQDVPLSGLGRFEGWRENALIGYGLVTGLAGSGDTRRSGVTRQALRNVLNRLGTTVTDDQISSRNVAVVMVIATLPASANVGDRIDATVSSIGDARSLAGGTLLMTPMLGPDQHPYALAQGALVAGGYSFESDLNQQQRNYPTTALLQGGATVETAVDAHILKANGEISFLLSDPSFGTAQHIADAINGRIGFGSAVAQSADEVKVRYAGDPAQLTAFLARIEAIQVKPDSTPRVVVNERTGTIVAGGEVQISSVVISQGDIKITIKAENVASQPGFVSGFASDVRSLVVTNTKLDVDDSVGDTVVRFPNTTVADLVQGLSHAHVNTRRTISILQAVKAAGALHADIIVQ</sequence>
<protein>
    <recommendedName>
        <fullName evidence="3 8">Flagellar P-ring protein</fullName>
    </recommendedName>
    <alternativeName>
        <fullName evidence="7 8">Basal body P-ring protein</fullName>
    </alternativeName>
</protein>
<dbReference type="EMBL" id="JBDIME010000010">
    <property type="protein sequence ID" value="MEN2790526.1"/>
    <property type="molecule type" value="Genomic_DNA"/>
</dbReference>
<evidence type="ECO:0000256" key="2">
    <source>
        <dbReference type="ARBA" id="ARBA00004117"/>
    </source>
</evidence>